<evidence type="ECO:0000256" key="1">
    <source>
        <dbReference type="ARBA" id="ARBA00007261"/>
    </source>
</evidence>
<dbReference type="Pfam" id="PF05193">
    <property type="entry name" value="Peptidase_M16_C"/>
    <property type="match status" value="1"/>
</dbReference>
<evidence type="ECO:0000259" key="2">
    <source>
        <dbReference type="Pfam" id="PF00675"/>
    </source>
</evidence>
<dbReference type="EMBL" id="RBIE01000001">
    <property type="protein sequence ID" value="RKQ63884.1"/>
    <property type="molecule type" value="Genomic_DNA"/>
</dbReference>
<keyword evidence="5" id="KW-1185">Reference proteome</keyword>
<dbReference type="Gene3D" id="3.30.830.10">
    <property type="entry name" value="Metalloenzyme, LuxS/M16 peptidase-like"/>
    <property type="match status" value="2"/>
</dbReference>
<comment type="similarity">
    <text evidence="1">Belongs to the peptidase M16 family.</text>
</comment>
<name>A0A420W9B4_9BACT</name>
<dbReference type="PANTHER" id="PTHR11851:SF49">
    <property type="entry name" value="MITOCHONDRIAL-PROCESSING PEPTIDASE SUBUNIT ALPHA"/>
    <property type="match status" value="1"/>
</dbReference>
<feature type="domain" description="Peptidase M16 C-terminal" evidence="3">
    <location>
        <begin position="165"/>
        <end position="337"/>
    </location>
</feature>
<dbReference type="RefSeq" id="WP_121170161.1">
    <property type="nucleotide sequence ID" value="NZ_RBIE01000001.1"/>
</dbReference>
<dbReference type="AlphaFoldDB" id="A0A420W9B4"/>
<dbReference type="Pfam" id="PF00675">
    <property type="entry name" value="Peptidase_M16"/>
    <property type="match status" value="1"/>
</dbReference>
<organism evidence="4 5">
    <name type="scientific">Thermovibrio guaymasensis</name>
    <dbReference type="NCBI Taxonomy" id="240167"/>
    <lineage>
        <taxon>Bacteria</taxon>
        <taxon>Pseudomonadati</taxon>
        <taxon>Aquificota</taxon>
        <taxon>Aquificia</taxon>
        <taxon>Desulfurobacteriales</taxon>
        <taxon>Desulfurobacteriaceae</taxon>
        <taxon>Thermovibrio</taxon>
    </lineage>
</organism>
<evidence type="ECO:0000259" key="3">
    <source>
        <dbReference type="Pfam" id="PF05193"/>
    </source>
</evidence>
<evidence type="ECO:0000313" key="4">
    <source>
        <dbReference type="EMBL" id="RKQ63884.1"/>
    </source>
</evidence>
<dbReference type="InterPro" id="IPR050361">
    <property type="entry name" value="MPP/UQCRC_Complex"/>
</dbReference>
<dbReference type="SUPFAM" id="SSF63411">
    <property type="entry name" value="LuxS/MPP-like metallohydrolase"/>
    <property type="match status" value="2"/>
</dbReference>
<proteinExistence type="inferred from homology"/>
<dbReference type="OrthoDB" id="9811314at2"/>
<dbReference type="PANTHER" id="PTHR11851">
    <property type="entry name" value="METALLOPROTEASE"/>
    <property type="match status" value="1"/>
</dbReference>
<dbReference type="InterPro" id="IPR007863">
    <property type="entry name" value="Peptidase_M16_C"/>
</dbReference>
<reference evidence="4 5" key="1">
    <citation type="submission" date="2018-10" db="EMBL/GenBank/DDBJ databases">
        <title>Genomic Encyclopedia of Type Strains, Phase IV (KMG-IV): sequencing the most valuable type-strain genomes for metagenomic binning, comparative biology and taxonomic classification.</title>
        <authorList>
            <person name="Goeker M."/>
        </authorList>
    </citation>
    <scope>NUCLEOTIDE SEQUENCE [LARGE SCALE GENOMIC DNA]</scope>
    <source>
        <strain evidence="4 5">DSM 15521</strain>
    </source>
</reference>
<dbReference type="GO" id="GO:0046872">
    <property type="term" value="F:metal ion binding"/>
    <property type="evidence" value="ECO:0007669"/>
    <property type="project" value="InterPro"/>
</dbReference>
<sequence length="404" mass="46239">MRKFVLKNGLRVYLKERRDLNSISVNVWVKAGASYEREDNRGVAHFLEHVLFNESSKYKRGEIDRIVEELGGEINAATSYDYTYYYINLPSSAGLRAVELLSQLVCHPVITDHSVEKEKPIVLEEISRSRDNPQELFAEKFMEELYERAPYRYPILGFPETVKTFTKETLTEFYKSLYRPERMSVVIVGNFDTGRALEEVEEHFGSFTAGGSLQPLNSPKEENLSSSGSFKLTHPAVSVPYVYLGWKLPPCSRDDVYYEILDSLLSSGRSSLLYRYLRERGLVYAAYSNYQNLLFGSNYTVLVITERVDEALKELRELLTHVLSISNDEFEFAKSKLLKGELFGRESGEAEADAIGFASTVIEDEGYYTQFFEDLKSADYSEFLKRVEFLKEEPLVGLLLPGTP</sequence>
<gene>
    <name evidence="4" type="ORF">C7457_0768</name>
</gene>
<comment type="caution">
    <text evidence="4">The sequence shown here is derived from an EMBL/GenBank/DDBJ whole genome shotgun (WGS) entry which is preliminary data.</text>
</comment>
<evidence type="ECO:0000313" key="5">
    <source>
        <dbReference type="Proteomes" id="UP000280881"/>
    </source>
</evidence>
<dbReference type="InterPro" id="IPR011765">
    <property type="entry name" value="Pept_M16_N"/>
</dbReference>
<protein>
    <submittedName>
        <fullName evidence="4">Putative Zn-dependent peptidase</fullName>
    </submittedName>
</protein>
<feature type="domain" description="Peptidase M16 N-terminal" evidence="2">
    <location>
        <begin position="19"/>
        <end position="156"/>
    </location>
</feature>
<dbReference type="InterPro" id="IPR011249">
    <property type="entry name" value="Metalloenz_LuxS/M16"/>
</dbReference>
<dbReference type="Proteomes" id="UP000280881">
    <property type="component" value="Unassembled WGS sequence"/>
</dbReference>
<accession>A0A420W9B4</accession>